<keyword evidence="2" id="KW-0479">Metal-binding</keyword>
<dbReference type="RefSeq" id="WP_114832470.1">
    <property type="nucleotide sequence ID" value="NZ_QQTO01000030.1"/>
</dbReference>
<accession>A0A370KY51</accession>
<dbReference type="InterPro" id="IPR001261">
    <property type="entry name" value="ArgE/DapE_CS"/>
</dbReference>
<evidence type="ECO:0000256" key="4">
    <source>
        <dbReference type="ARBA" id="ARBA00022833"/>
    </source>
</evidence>
<dbReference type="Gene3D" id="3.30.70.360">
    <property type="match status" value="1"/>
</dbReference>
<dbReference type="OrthoDB" id="9776600at2"/>
<organism evidence="6 7">
    <name type="scientific">Bosea caraganae</name>
    <dbReference type="NCBI Taxonomy" id="2763117"/>
    <lineage>
        <taxon>Bacteria</taxon>
        <taxon>Pseudomonadati</taxon>
        <taxon>Pseudomonadota</taxon>
        <taxon>Alphaproteobacteria</taxon>
        <taxon>Hyphomicrobiales</taxon>
        <taxon>Boseaceae</taxon>
        <taxon>Bosea</taxon>
    </lineage>
</organism>
<proteinExistence type="predicted"/>
<sequence length="387" mass="40437">MSSVDKQAEFLHLIAQSEETLLQEAIGVATIPAPPFGEAARSKHIAKRFREVGLEDVTVDELGNVVGRRRGPGPRIMVVSHMDTVFPAGTALQPRIEGGSIYCPGIRDNSTAVANLISLVSLAGQAGWQASCDLILASSVGEEGLGDLRGMRRLMADWGGELDAVIAYDGDLGNVVYGGVGSERYRVTYRAAGGHSFAAFGNPSAIHGLATACARFCQIAVPSEPKSTFNIGTIQGGTSVNAIAEEAVALIDMRSVSQTELDKLSAQALRIFEETASEFDCRATLEKVGDRPAGSVPVEHPLVLAAAGVLEDMGLKARLSASSTDANIPLSLGIPAICIGSSLGHGVHTLGESMETASVVPGLQQLVRLLSRIDAAVARAPETMQPS</sequence>
<dbReference type="Pfam" id="PF01546">
    <property type="entry name" value="Peptidase_M20"/>
    <property type="match status" value="1"/>
</dbReference>
<comment type="cofactor">
    <cofactor evidence="1">
        <name>Zn(2+)</name>
        <dbReference type="ChEBI" id="CHEBI:29105"/>
    </cofactor>
</comment>
<evidence type="ECO:0000256" key="1">
    <source>
        <dbReference type="ARBA" id="ARBA00001947"/>
    </source>
</evidence>
<dbReference type="AlphaFoldDB" id="A0A370KY51"/>
<evidence type="ECO:0000313" key="7">
    <source>
        <dbReference type="Proteomes" id="UP000255207"/>
    </source>
</evidence>
<protein>
    <submittedName>
        <fullName evidence="6">M20/M25/M40 family metallo-hydrolase</fullName>
    </submittedName>
</protein>
<dbReference type="Gene3D" id="3.40.630.10">
    <property type="entry name" value="Zn peptidases"/>
    <property type="match status" value="1"/>
</dbReference>
<evidence type="ECO:0000256" key="3">
    <source>
        <dbReference type="ARBA" id="ARBA00022801"/>
    </source>
</evidence>
<keyword evidence="4" id="KW-0862">Zinc</keyword>
<dbReference type="InterPro" id="IPR050072">
    <property type="entry name" value="Peptidase_M20A"/>
</dbReference>
<reference evidence="7" key="1">
    <citation type="submission" date="2018-07" db="EMBL/GenBank/DDBJ databases">
        <authorList>
            <person name="Safronova V.I."/>
            <person name="Chirak E.R."/>
            <person name="Sazanova A.L."/>
        </authorList>
    </citation>
    <scope>NUCLEOTIDE SEQUENCE [LARGE SCALE GENOMIC DNA]</scope>
    <source>
        <strain evidence="7">RCAM04685</strain>
    </source>
</reference>
<dbReference type="InterPro" id="IPR011650">
    <property type="entry name" value="Peptidase_M20_dimer"/>
</dbReference>
<keyword evidence="3 6" id="KW-0378">Hydrolase</keyword>
<dbReference type="EMBL" id="QQTP01000025">
    <property type="protein sequence ID" value="RDJ19924.1"/>
    <property type="molecule type" value="Genomic_DNA"/>
</dbReference>
<dbReference type="GO" id="GO:0046872">
    <property type="term" value="F:metal ion binding"/>
    <property type="evidence" value="ECO:0007669"/>
    <property type="project" value="UniProtKB-KW"/>
</dbReference>
<evidence type="ECO:0000256" key="2">
    <source>
        <dbReference type="ARBA" id="ARBA00022723"/>
    </source>
</evidence>
<gene>
    <name evidence="6" type="ORF">DWE98_27255</name>
</gene>
<comment type="caution">
    <text evidence="6">The sequence shown here is derived from an EMBL/GenBank/DDBJ whole genome shotgun (WGS) entry which is preliminary data.</text>
</comment>
<dbReference type="PROSITE" id="PS00758">
    <property type="entry name" value="ARGE_DAPE_CPG2_1"/>
    <property type="match status" value="1"/>
</dbReference>
<dbReference type="InterPro" id="IPR036264">
    <property type="entry name" value="Bact_exopeptidase_dim_dom"/>
</dbReference>
<feature type="domain" description="Peptidase M20 dimerisation" evidence="5">
    <location>
        <begin position="181"/>
        <end position="278"/>
    </location>
</feature>
<dbReference type="InterPro" id="IPR002933">
    <property type="entry name" value="Peptidase_M20"/>
</dbReference>
<dbReference type="PANTHER" id="PTHR43808:SF17">
    <property type="entry name" value="PEPTIDASE M20"/>
    <property type="match status" value="1"/>
</dbReference>
<keyword evidence="7" id="KW-1185">Reference proteome</keyword>
<dbReference type="Proteomes" id="UP000255207">
    <property type="component" value="Unassembled WGS sequence"/>
</dbReference>
<name>A0A370KY51_9HYPH</name>
<dbReference type="GO" id="GO:0016787">
    <property type="term" value="F:hydrolase activity"/>
    <property type="evidence" value="ECO:0007669"/>
    <property type="project" value="UniProtKB-KW"/>
</dbReference>
<dbReference type="PANTHER" id="PTHR43808">
    <property type="entry name" value="ACETYLORNITHINE DEACETYLASE"/>
    <property type="match status" value="1"/>
</dbReference>
<evidence type="ECO:0000313" key="6">
    <source>
        <dbReference type="EMBL" id="RDJ19924.1"/>
    </source>
</evidence>
<dbReference type="SUPFAM" id="SSF55031">
    <property type="entry name" value="Bacterial exopeptidase dimerisation domain"/>
    <property type="match status" value="1"/>
</dbReference>
<dbReference type="SUPFAM" id="SSF53187">
    <property type="entry name" value="Zn-dependent exopeptidases"/>
    <property type="match status" value="1"/>
</dbReference>
<evidence type="ECO:0000259" key="5">
    <source>
        <dbReference type="Pfam" id="PF07687"/>
    </source>
</evidence>
<dbReference type="Pfam" id="PF07687">
    <property type="entry name" value="M20_dimer"/>
    <property type="match status" value="1"/>
</dbReference>